<keyword evidence="1" id="KW-0175">Coiled coil</keyword>
<keyword evidence="2" id="KW-1133">Transmembrane helix</keyword>
<feature type="transmembrane region" description="Helical" evidence="2">
    <location>
        <begin position="29"/>
        <end position="47"/>
    </location>
</feature>
<name>A0A0F9AS30_9ZZZZ</name>
<organism evidence="3">
    <name type="scientific">marine sediment metagenome</name>
    <dbReference type="NCBI Taxonomy" id="412755"/>
    <lineage>
        <taxon>unclassified sequences</taxon>
        <taxon>metagenomes</taxon>
        <taxon>ecological metagenomes</taxon>
    </lineage>
</organism>
<dbReference type="Gene3D" id="3.30.450.20">
    <property type="entry name" value="PAS domain"/>
    <property type="match status" value="1"/>
</dbReference>
<feature type="coiled-coil region" evidence="1">
    <location>
        <begin position="50"/>
        <end position="77"/>
    </location>
</feature>
<accession>A0A0F9AS30</accession>
<dbReference type="EMBL" id="LAZR01041350">
    <property type="protein sequence ID" value="KKL12215.1"/>
    <property type="molecule type" value="Genomic_DNA"/>
</dbReference>
<dbReference type="InterPro" id="IPR035965">
    <property type="entry name" value="PAS-like_dom_sf"/>
</dbReference>
<protein>
    <recommendedName>
        <fullName evidence="4">PAS fold-4 domain-containing protein</fullName>
    </recommendedName>
</protein>
<dbReference type="SUPFAM" id="SSF55785">
    <property type="entry name" value="PYP-like sensor domain (PAS domain)"/>
    <property type="match status" value="1"/>
</dbReference>
<evidence type="ECO:0000256" key="1">
    <source>
        <dbReference type="SAM" id="Coils"/>
    </source>
</evidence>
<keyword evidence="2" id="KW-0472">Membrane</keyword>
<reference evidence="3" key="1">
    <citation type="journal article" date="2015" name="Nature">
        <title>Complex archaea that bridge the gap between prokaryotes and eukaryotes.</title>
        <authorList>
            <person name="Spang A."/>
            <person name="Saw J.H."/>
            <person name="Jorgensen S.L."/>
            <person name="Zaremba-Niedzwiedzka K."/>
            <person name="Martijn J."/>
            <person name="Lind A.E."/>
            <person name="van Eijk R."/>
            <person name="Schleper C."/>
            <person name="Guy L."/>
            <person name="Ettema T.J."/>
        </authorList>
    </citation>
    <scope>NUCLEOTIDE SEQUENCE</scope>
</reference>
<keyword evidence="2" id="KW-0812">Transmembrane</keyword>
<proteinExistence type="predicted"/>
<evidence type="ECO:0000313" key="3">
    <source>
        <dbReference type="EMBL" id="KKL12215.1"/>
    </source>
</evidence>
<comment type="caution">
    <text evidence="3">The sequence shown here is derived from an EMBL/GenBank/DDBJ whole genome shotgun (WGS) entry which is preliminary data.</text>
</comment>
<evidence type="ECO:0008006" key="4">
    <source>
        <dbReference type="Google" id="ProtNLM"/>
    </source>
</evidence>
<evidence type="ECO:0000256" key="2">
    <source>
        <dbReference type="SAM" id="Phobius"/>
    </source>
</evidence>
<gene>
    <name evidence="3" type="ORF">LCGC14_2537990</name>
</gene>
<feature type="non-terminal residue" evidence="3">
    <location>
        <position position="188"/>
    </location>
</feature>
<sequence>MLAAVLVLHIVHALTTTSLGRERWEIAESVFILALMLAFGIFALGRWRELVRETTERERAEEALRESEERYRTSVENMLDCFGIYSPVRDQSGHIVDFLVEYVNEAACRNNLMSKEQQIGKRLLELLPAHRETGLFDDYCRLVQTGEPLAKEQLVYEDVYGSQRLSRAFDVRAVRLGDGFAAAWRDVT</sequence>
<dbReference type="AlphaFoldDB" id="A0A0F9AS30"/>